<comment type="caution">
    <text evidence="6">The sequence shown here is derived from an EMBL/GenBank/DDBJ whole genome shotgun (WGS) entry which is preliminary data.</text>
</comment>
<evidence type="ECO:0000313" key="7">
    <source>
        <dbReference type="Proteomes" id="UP001199916"/>
    </source>
</evidence>
<keyword evidence="7" id="KW-1185">Reference proteome</keyword>
<comment type="similarity">
    <text evidence="1">Belongs to the LysR transcriptional regulatory family.</text>
</comment>
<sequence length="300" mass="34735">MNTEALHAYYETLQMKSISKAAQKLHMSQPALSMQLQTLERELGYTLLHRTNRGVTATEEGQIVFEYAKNVLELLDDMDNKLKKHAELKYSQILLGTCPTLAEYLIPCSLYSFKEKYPHTCIDQKTVASREVIESLKNHTIQIGLINGTSKNPEIVCHELFTSDIHLVMSAKRSFVDKEWIQPEELYRLPFVLPTKSSRTRSLLQQELHPFGIDVNQLQTKLEFDYLESIKSLVVSGKGMAFLPYMAIKKELYTDMLKVIRIEGMDLKWRCSLIHLAKKQLHQTEKEFIRFLTSKERGFC</sequence>
<keyword evidence="2" id="KW-0805">Transcription regulation</keyword>
<gene>
    <name evidence="6" type="ORF">LQV63_18015</name>
</gene>
<dbReference type="PROSITE" id="PS50931">
    <property type="entry name" value="HTH_LYSR"/>
    <property type="match status" value="1"/>
</dbReference>
<keyword evidence="3" id="KW-0238">DNA-binding</keyword>
<evidence type="ECO:0000313" key="6">
    <source>
        <dbReference type="EMBL" id="MCE5171199.1"/>
    </source>
</evidence>
<name>A0ABS8YJS0_9BACL</name>
<protein>
    <submittedName>
        <fullName evidence="6">LysR family transcriptional regulator</fullName>
    </submittedName>
</protein>
<evidence type="ECO:0000256" key="1">
    <source>
        <dbReference type="ARBA" id="ARBA00009437"/>
    </source>
</evidence>
<evidence type="ECO:0000256" key="2">
    <source>
        <dbReference type="ARBA" id="ARBA00023015"/>
    </source>
</evidence>
<reference evidence="6 7" key="1">
    <citation type="submission" date="2021-11" db="EMBL/GenBank/DDBJ databases">
        <title>Draft genome sequence of Paenibacillus profundus YoMME, a new Gram-positive bacteria with exoelectrogenic properties.</title>
        <authorList>
            <person name="Hubenova Y."/>
            <person name="Hubenova E."/>
            <person name="Manasiev Y."/>
            <person name="Peykov S."/>
            <person name="Mitov M."/>
        </authorList>
    </citation>
    <scope>NUCLEOTIDE SEQUENCE [LARGE SCALE GENOMIC DNA]</scope>
    <source>
        <strain evidence="6 7">YoMME</strain>
    </source>
</reference>
<dbReference type="Proteomes" id="UP001199916">
    <property type="component" value="Unassembled WGS sequence"/>
</dbReference>
<dbReference type="PANTHER" id="PTHR30126">
    <property type="entry name" value="HTH-TYPE TRANSCRIPTIONAL REGULATOR"/>
    <property type="match status" value="1"/>
</dbReference>
<feature type="domain" description="HTH lysR-type" evidence="5">
    <location>
        <begin position="1"/>
        <end position="58"/>
    </location>
</feature>
<dbReference type="Pfam" id="PF03466">
    <property type="entry name" value="LysR_substrate"/>
    <property type="match status" value="1"/>
</dbReference>
<dbReference type="InterPro" id="IPR000847">
    <property type="entry name" value="LysR_HTH_N"/>
</dbReference>
<organism evidence="6 7">
    <name type="scientific">Paenibacillus profundus</name>
    <dbReference type="NCBI Taxonomy" id="1173085"/>
    <lineage>
        <taxon>Bacteria</taxon>
        <taxon>Bacillati</taxon>
        <taxon>Bacillota</taxon>
        <taxon>Bacilli</taxon>
        <taxon>Bacillales</taxon>
        <taxon>Paenibacillaceae</taxon>
        <taxon>Paenibacillus</taxon>
    </lineage>
</organism>
<dbReference type="EMBL" id="JAJNBZ010000015">
    <property type="protein sequence ID" value="MCE5171199.1"/>
    <property type="molecule type" value="Genomic_DNA"/>
</dbReference>
<dbReference type="SUPFAM" id="SSF53850">
    <property type="entry name" value="Periplasmic binding protein-like II"/>
    <property type="match status" value="1"/>
</dbReference>
<dbReference type="SUPFAM" id="SSF46785">
    <property type="entry name" value="Winged helix' DNA-binding domain"/>
    <property type="match status" value="1"/>
</dbReference>
<evidence type="ECO:0000259" key="5">
    <source>
        <dbReference type="PROSITE" id="PS50931"/>
    </source>
</evidence>
<dbReference type="InterPro" id="IPR036390">
    <property type="entry name" value="WH_DNA-bd_sf"/>
</dbReference>
<accession>A0ABS8YJS0</accession>
<dbReference type="Gene3D" id="3.40.190.290">
    <property type="match status" value="1"/>
</dbReference>
<evidence type="ECO:0000256" key="4">
    <source>
        <dbReference type="ARBA" id="ARBA00023163"/>
    </source>
</evidence>
<dbReference type="RefSeq" id="WP_233697735.1">
    <property type="nucleotide sequence ID" value="NZ_JAJNBZ010000015.1"/>
</dbReference>
<dbReference type="InterPro" id="IPR005119">
    <property type="entry name" value="LysR_subst-bd"/>
</dbReference>
<dbReference type="InterPro" id="IPR036388">
    <property type="entry name" value="WH-like_DNA-bd_sf"/>
</dbReference>
<dbReference type="Gene3D" id="1.10.10.10">
    <property type="entry name" value="Winged helix-like DNA-binding domain superfamily/Winged helix DNA-binding domain"/>
    <property type="match status" value="1"/>
</dbReference>
<dbReference type="PRINTS" id="PR00039">
    <property type="entry name" value="HTHLYSR"/>
</dbReference>
<evidence type="ECO:0000256" key="3">
    <source>
        <dbReference type="ARBA" id="ARBA00023125"/>
    </source>
</evidence>
<dbReference type="Pfam" id="PF00126">
    <property type="entry name" value="HTH_1"/>
    <property type="match status" value="1"/>
</dbReference>
<dbReference type="PANTHER" id="PTHR30126:SF64">
    <property type="entry name" value="HTH-TYPE TRANSCRIPTIONAL REGULATOR CITR"/>
    <property type="match status" value="1"/>
</dbReference>
<keyword evidence="4" id="KW-0804">Transcription</keyword>
<proteinExistence type="inferred from homology"/>